<dbReference type="SUPFAM" id="SSF47203">
    <property type="entry name" value="Acyl-CoA dehydrogenase C-terminal domain-like"/>
    <property type="match status" value="1"/>
</dbReference>
<keyword evidence="3 5" id="KW-0285">Flavoprotein</keyword>
<comment type="similarity">
    <text evidence="2 5">Belongs to the acyl-CoA dehydrogenase family.</text>
</comment>
<dbReference type="Pfam" id="PF12806">
    <property type="entry name" value="Acyl-CoA_dh_C"/>
    <property type="match status" value="1"/>
</dbReference>
<dbReference type="InterPro" id="IPR009075">
    <property type="entry name" value="AcylCo_DH/oxidase_C"/>
</dbReference>
<dbReference type="InterPro" id="IPR006091">
    <property type="entry name" value="Acyl-CoA_Oxase/DH_mid-dom"/>
</dbReference>
<dbReference type="InterPro" id="IPR052166">
    <property type="entry name" value="Diverse_Acyl-CoA_DH"/>
</dbReference>
<dbReference type="Pfam" id="PF00441">
    <property type="entry name" value="Acyl-CoA_dh_1"/>
    <property type="match status" value="1"/>
</dbReference>
<dbReference type="GO" id="GO:0050660">
    <property type="term" value="F:flavin adenine dinucleotide binding"/>
    <property type="evidence" value="ECO:0007669"/>
    <property type="project" value="InterPro"/>
</dbReference>
<dbReference type="SUPFAM" id="SSF56645">
    <property type="entry name" value="Acyl-CoA dehydrogenase NM domain-like"/>
    <property type="match status" value="1"/>
</dbReference>
<dbReference type="Gene3D" id="1.10.540.10">
    <property type="entry name" value="Acyl-CoA dehydrogenase/oxidase, N-terminal domain"/>
    <property type="match status" value="1"/>
</dbReference>
<evidence type="ECO:0000313" key="11">
    <source>
        <dbReference type="Proteomes" id="UP001213504"/>
    </source>
</evidence>
<dbReference type="InterPro" id="IPR036250">
    <property type="entry name" value="AcylCo_DH-like_C"/>
</dbReference>
<evidence type="ECO:0000256" key="6">
    <source>
        <dbReference type="SAM" id="MobiDB-lite"/>
    </source>
</evidence>
<proteinExistence type="inferred from homology"/>
<evidence type="ECO:0000256" key="5">
    <source>
        <dbReference type="RuleBase" id="RU362125"/>
    </source>
</evidence>
<evidence type="ECO:0000256" key="3">
    <source>
        <dbReference type="ARBA" id="ARBA00022630"/>
    </source>
</evidence>
<accession>A0AAX3T403</accession>
<feature type="domain" description="Acetyl-CoA dehydrogenase-like C-terminal" evidence="9">
    <location>
        <begin position="498"/>
        <end position="614"/>
    </location>
</feature>
<dbReference type="Gene3D" id="1.20.140.10">
    <property type="entry name" value="Butyryl-CoA Dehydrogenase, subunit A, domain 3"/>
    <property type="match status" value="1"/>
</dbReference>
<dbReference type="InterPro" id="IPR046373">
    <property type="entry name" value="Acyl-CoA_Oxase/DH_mid-dom_sf"/>
</dbReference>
<evidence type="ECO:0000259" key="7">
    <source>
        <dbReference type="Pfam" id="PF00441"/>
    </source>
</evidence>
<evidence type="ECO:0000259" key="9">
    <source>
        <dbReference type="Pfam" id="PF12806"/>
    </source>
</evidence>
<dbReference type="EMBL" id="CP121270">
    <property type="protein sequence ID" value="WFP23885.1"/>
    <property type="molecule type" value="Genomic_DNA"/>
</dbReference>
<evidence type="ECO:0000256" key="4">
    <source>
        <dbReference type="ARBA" id="ARBA00022827"/>
    </source>
</evidence>
<feature type="domain" description="Acyl-CoA oxidase/dehydrogenase middle" evidence="8">
    <location>
        <begin position="162"/>
        <end position="262"/>
    </location>
</feature>
<evidence type="ECO:0000256" key="1">
    <source>
        <dbReference type="ARBA" id="ARBA00001974"/>
    </source>
</evidence>
<evidence type="ECO:0000256" key="2">
    <source>
        <dbReference type="ARBA" id="ARBA00009347"/>
    </source>
</evidence>
<dbReference type="AlphaFoldDB" id="A0AAX3T403"/>
<feature type="region of interest" description="Disordered" evidence="6">
    <location>
        <begin position="273"/>
        <end position="299"/>
    </location>
</feature>
<dbReference type="InterPro" id="IPR037069">
    <property type="entry name" value="AcylCoA_DH/ox_N_sf"/>
</dbReference>
<dbReference type="PANTHER" id="PTHR42803">
    <property type="entry name" value="ACYL-COA DEHYDROGENASE"/>
    <property type="match status" value="1"/>
</dbReference>
<dbReference type="InterPro" id="IPR025878">
    <property type="entry name" value="Acyl-CoA_dh-like_C_dom"/>
</dbReference>
<reference evidence="10" key="1">
    <citation type="submission" date="2023-04" db="EMBL/GenBank/DDBJ databases">
        <title>Complete genome sequence of a phthalic acid esters degrading bacterial strain.</title>
        <authorList>
            <person name="Weng L."/>
            <person name="Jia Y."/>
            <person name="Ren L."/>
        </authorList>
    </citation>
    <scope>NUCLEOTIDE SEQUENCE</scope>
    <source>
        <strain evidence="10">RL-LY01</strain>
    </source>
</reference>
<dbReference type="Gene3D" id="2.40.110.10">
    <property type="entry name" value="Butyryl-CoA Dehydrogenase, subunit A, domain 2"/>
    <property type="match status" value="1"/>
</dbReference>
<keyword evidence="4 5" id="KW-0274">FAD</keyword>
<gene>
    <name evidence="10" type="ORF">P9A14_17335</name>
</gene>
<evidence type="ECO:0000259" key="8">
    <source>
        <dbReference type="Pfam" id="PF02770"/>
    </source>
</evidence>
<sequence>MTTPMSRRDLEFLLYEWLDVEALTSRERFSAHSRETFDAVLELSADIATKCFAPANKIGDANEPYIGDDGKVVLPDEIVAGLTEYRKAGLISASFDDELGGMQLPTVIRQASAVWFQAANAAMSSYNFLTVGNANLLAEYATPEQRDTWVRPLVEGRFSGTMCLSEPQAGSSLADITTKAEPAGDGTYRITGTKMWISGGDHELTENIVHLVLAKIPGGGPGVKGISLFIVPKYLADGTRNDVALVGLNHKMGNRATTNTLLNFGDGTFPVDSTQTAPGAVDDQPARSAPGAVDDQPARSAPGAVGYLVGDEHRGLSYMFHMMNEARIGVGFLATALGYAGYRASLDYAKVRTQGRPVDHKDPSTKPVPIIEHADVRRMLLAQKSYVEGALAFGLYCSTLVDEAATTTDPAERDRLNLLLEVLTPIAKSWPSQWCLEANSLAIQVHGGYGYTREFDVEQYYRDNRLNPIHEGAHGIHGLDLLGRKVIMQGGAGLAALAETIEATVARARTVDGLDTLADTLHAVVDRLVKVTAHIWSAGDPKLSLANATIYLETAGHIVIAWIWLEQLLAADGRTGDFYDGKRAAAQYFFRYELPKTGPQLDLLTALDRTTLDVEPSWF</sequence>
<organism evidence="10 11">
    <name type="scientific">Gordonia hongkongensis</name>
    <dbReference type="NCBI Taxonomy" id="1701090"/>
    <lineage>
        <taxon>Bacteria</taxon>
        <taxon>Bacillati</taxon>
        <taxon>Actinomycetota</taxon>
        <taxon>Actinomycetes</taxon>
        <taxon>Mycobacteriales</taxon>
        <taxon>Gordoniaceae</taxon>
        <taxon>Gordonia</taxon>
    </lineage>
</organism>
<evidence type="ECO:0000313" key="10">
    <source>
        <dbReference type="EMBL" id="WFP23885.1"/>
    </source>
</evidence>
<keyword evidence="5" id="KW-0560">Oxidoreductase</keyword>
<dbReference type="PANTHER" id="PTHR42803:SF3">
    <property type="entry name" value="ACYL-COA DEHYDROGENASE-RELATED"/>
    <property type="match status" value="1"/>
</dbReference>
<name>A0AAX3T403_9ACTN</name>
<feature type="domain" description="Acyl-CoA dehydrogenase/oxidase C-terminal" evidence="7">
    <location>
        <begin position="314"/>
        <end position="478"/>
    </location>
</feature>
<protein>
    <submittedName>
        <fullName evidence="10">Acyl-CoA dehydrogenase</fullName>
    </submittedName>
</protein>
<dbReference type="InterPro" id="IPR009100">
    <property type="entry name" value="AcylCoA_DH/oxidase_NM_dom_sf"/>
</dbReference>
<dbReference type="Pfam" id="PF02770">
    <property type="entry name" value="Acyl-CoA_dh_M"/>
    <property type="match status" value="1"/>
</dbReference>
<comment type="cofactor">
    <cofactor evidence="1 5">
        <name>FAD</name>
        <dbReference type="ChEBI" id="CHEBI:57692"/>
    </cofactor>
</comment>
<dbReference type="GO" id="GO:0016627">
    <property type="term" value="F:oxidoreductase activity, acting on the CH-CH group of donors"/>
    <property type="evidence" value="ECO:0007669"/>
    <property type="project" value="InterPro"/>
</dbReference>
<dbReference type="Proteomes" id="UP001213504">
    <property type="component" value="Chromosome"/>
</dbReference>
<dbReference type="RefSeq" id="WP_068970088.1">
    <property type="nucleotide sequence ID" value="NZ_CP121270.1"/>
</dbReference>